<proteinExistence type="predicted"/>
<keyword evidence="1" id="KW-0732">Signal</keyword>
<evidence type="ECO:0000313" key="2">
    <source>
        <dbReference type="EMBL" id="KAJ7752647.1"/>
    </source>
</evidence>
<feature type="signal peptide" evidence="1">
    <location>
        <begin position="1"/>
        <end position="24"/>
    </location>
</feature>
<name>A0AAD7NAK6_9AGAR</name>
<evidence type="ECO:0000256" key="1">
    <source>
        <dbReference type="SAM" id="SignalP"/>
    </source>
</evidence>
<sequence length="239" mass="27042">MDMSHSSPVLWAFWLLISLKFNKREQFWTYVLYDMKVSVVQSDGSMINAEALLVIIATGRLRHAGEFDSTGSHARRRFGTILRHGNLGPAIVDGGFTMRLRTLYCVGTRKFSSYDDIRRRDAMQSESPTLYGLGTRKFSSYDGVSKRDTNCIHCVVWIPENSLPMMILGLNAMQSESPTLYGLGTRKFASYDGVSTRDKVEGIYEVDTRGWQSPTLYGLGNRKFSSYDGVSRRTQSRRG</sequence>
<gene>
    <name evidence="2" type="ORF">B0H16DRAFT_1459821</name>
</gene>
<accession>A0AAD7NAK6</accession>
<dbReference type="Proteomes" id="UP001215598">
    <property type="component" value="Unassembled WGS sequence"/>
</dbReference>
<keyword evidence="3" id="KW-1185">Reference proteome</keyword>
<dbReference type="AlphaFoldDB" id="A0AAD7NAK6"/>
<organism evidence="2 3">
    <name type="scientific">Mycena metata</name>
    <dbReference type="NCBI Taxonomy" id="1033252"/>
    <lineage>
        <taxon>Eukaryota</taxon>
        <taxon>Fungi</taxon>
        <taxon>Dikarya</taxon>
        <taxon>Basidiomycota</taxon>
        <taxon>Agaricomycotina</taxon>
        <taxon>Agaricomycetes</taxon>
        <taxon>Agaricomycetidae</taxon>
        <taxon>Agaricales</taxon>
        <taxon>Marasmiineae</taxon>
        <taxon>Mycenaceae</taxon>
        <taxon>Mycena</taxon>
    </lineage>
</organism>
<dbReference type="EMBL" id="JARKIB010000058">
    <property type="protein sequence ID" value="KAJ7752647.1"/>
    <property type="molecule type" value="Genomic_DNA"/>
</dbReference>
<feature type="chain" id="PRO_5042082314" evidence="1">
    <location>
        <begin position="25"/>
        <end position="239"/>
    </location>
</feature>
<evidence type="ECO:0000313" key="3">
    <source>
        <dbReference type="Proteomes" id="UP001215598"/>
    </source>
</evidence>
<protein>
    <submittedName>
        <fullName evidence="2">Uncharacterized protein</fullName>
    </submittedName>
</protein>
<reference evidence="2" key="1">
    <citation type="submission" date="2023-03" db="EMBL/GenBank/DDBJ databases">
        <title>Massive genome expansion in bonnet fungi (Mycena s.s.) driven by repeated elements and novel gene families across ecological guilds.</title>
        <authorList>
            <consortium name="Lawrence Berkeley National Laboratory"/>
            <person name="Harder C.B."/>
            <person name="Miyauchi S."/>
            <person name="Viragh M."/>
            <person name="Kuo A."/>
            <person name="Thoen E."/>
            <person name="Andreopoulos B."/>
            <person name="Lu D."/>
            <person name="Skrede I."/>
            <person name="Drula E."/>
            <person name="Henrissat B."/>
            <person name="Morin E."/>
            <person name="Kohler A."/>
            <person name="Barry K."/>
            <person name="LaButti K."/>
            <person name="Morin E."/>
            <person name="Salamov A."/>
            <person name="Lipzen A."/>
            <person name="Mereny Z."/>
            <person name="Hegedus B."/>
            <person name="Baldrian P."/>
            <person name="Stursova M."/>
            <person name="Weitz H."/>
            <person name="Taylor A."/>
            <person name="Grigoriev I.V."/>
            <person name="Nagy L.G."/>
            <person name="Martin F."/>
            <person name="Kauserud H."/>
        </authorList>
    </citation>
    <scope>NUCLEOTIDE SEQUENCE</scope>
    <source>
        <strain evidence="2">CBHHK182m</strain>
    </source>
</reference>
<comment type="caution">
    <text evidence="2">The sequence shown here is derived from an EMBL/GenBank/DDBJ whole genome shotgun (WGS) entry which is preliminary data.</text>
</comment>